<reference evidence="1 2" key="1">
    <citation type="submission" date="2014-10" db="EMBL/GenBank/DDBJ databases">
        <title>Genome sequence of Clostridium aceticum DSM 1496.</title>
        <authorList>
            <person name="Poehlein A."/>
            <person name="Schiel-Bengelsdorf B."/>
            <person name="Gottschalk G."/>
            <person name="Duerre P."/>
            <person name="Daniel R."/>
        </authorList>
    </citation>
    <scope>NUCLEOTIDE SEQUENCE [LARGE SCALE GENOMIC DNA]</scope>
    <source>
        <strain evidence="1 2">DSM 1496</strain>
    </source>
</reference>
<keyword evidence="2" id="KW-1185">Reference proteome</keyword>
<dbReference type="PATRIC" id="fig|84022.5.peg.1903"/>
<dbReference type="OrthoDB" id="2224275at2"/>
<name>A0A0D8I9L1_9CLOT</name>
<sequence length="69" mass="8125">MFDKKKFRAQVLLSGKSLKDIADLLDINLTTLYRKMNGESDFYRNEIQLLCEHLDIKNPTEIFFAEKIT</sequence>
<evidence type="ECO:0000313" key="1">
    <source>
        <dbReference type="EMBL" id="AKL96661.1"/>
    </source>
</evidence>
<dbReference type="RefSeq" id="WP_044826015.1">
    <property type="nucleotide sequence ID" value="NZ_CP009687.1"/>
</dbReference>
<dbReference type="AlphaFoldDB" id="A0A0D8I9L1"/>
<gene>
    <name evidence="1" type="ORF">CACET_c32170</name>
</gene>
<dbReference type="Proteomes" id="UP000035704">
    <property type="component" value="Chromosome"/>
</dbReference>
<dbReference type="KEGG" id="cace:CACET_c32170"/>
<organism evidence="1 2">
    <name type="scientific">Clostridium aceticum</name>
    <dbReference type="NCBI Taxonomy" id="84022"/>
    <lineage>
        <taxon>Bacteria</taxon>
        <taxon>Bacillati</taxon>
        <taxon>Bacillota</taxon>
        <taxon>Clostridia</taxon>
        <taxon>Eubacteriales</taxon>
        <taxon>Clostridiaceae</taxon>
        <taxon>Clostridium</taxon>
    </lineage>
</organism>
<dbReference type="STRING" id="84022.CACET_c32170"/>
<dbReference type="EMBL" id="CP009687">
    <property type="protein sequence ID" value="AKL96661.1"/>
    <property type="molecule type" value="Genomic_DNA"/>
</dbReference>
<proteinExistence type="predicted"/>
<accession>A0A0D8I9L1</accession>
<protein>
    <submittedName>
        <fullName evidence="1">Uncharacterized protein</fullName>
    </submittedName>
</protein>
<evidence type="ECO:0000313" key="2">
    <source>
        <dbReference type="Proteomes" id="UP000035704"/>
    </source>
</evidence>